<evidence type="ECO:0000313" key="2">
    <source>
        <dbReference type="EMBL" id="KAK7458073.1"/>
    </source>
</evidence>
<dbReference type="Pfam" id="PF00266">
    <property type="entry name" value="Aminotran_5"/>
    <property type="match status" value="1"/>
</dbReference>
<gene>
    <name evidence="2" type="ORF">VKT23_009979</name>
</gene>
<sequence>MSSLDIHKVRSSFPAFSPNSPFTSSGTPYVFADNAGGSQVVSSVVEKISDYLTNTNVQFGADYSVSQVATKRVFEEAQDHARLMFGFDEGEGEIVWGSSTTLSLESLARSMELGGKIKAGDEIIVTTEHEANVGPWTKLAARVGTTLKIWKHSPIPTSTGKPNPFSIGLTLDGLLPLLTPKTRLLALTGCSNLLGSATPVAEIVKAARKKMSELGGSLEVVIDCVAYAPHMRMDVKEWDVDYCVFSWYKVYGPHLSSMYVRKSLLAAPSSPGTPYLYPLVHHFLTSKYENSALKLQPGCPGYELVYATTGVVEYICGLSGSDISPSTLAKSFTLLQNHDYSLAQPLLKFLTSEPAYNTGVRVVGDEGLSSNGDTRHGRAPTISFVVIDSSSSAEKQRKKLWSKSIVQHVDKAGGIGIRYGHFYAYGLVKSFNLLPPQDAVEYKTEEEALEASLEDGVVRVSLVHYNTVEEVERIIGVLKEALSL</sequence>
<dbReference type="Proteomes" id="UP001498398">
    <property type="component" value="Unassembled WGS sequence"/>
</dbReference>
<dbReference type="InterPro" id="IPR015422">
    <property type="entry name" value="PyrdxlP-dep_Trfase_small"/>
</dbReference>
<dbReference type="InterPro" id="IPR015424">
    <property type="entry name" value="PyrdxlP-dep_Trfase"/>
</dbReference>
<proteinExistence type="predicted"/>
<accession>A0ABR1JDJ3</accession>
<organism evidence="2 3">
    <name type="scientific">Marasmiellus scandens</name>
    <dbReference type="NCBI Taxonomy" id="2682957"/>
    <lineage>
        <taxon>Eukaryota</taxon>
        <taxon>Fungi</taxon>
        <taxon>Dikarya</taxon>
        <taxon>Basidiomycota</taxon>
        <taxon>Agaricomycotina</taxon>
        <taxon>Agaricomycetes</taxon>
        <taxon>Agaricomycetidae</taxon>
        <taxon>Agaricales</taxon>
        <taxon>Marasmiineae</taxon>
        <taxon>Omphalotaceae</taxon>
        <taxon>Marasmiellus</taxon>
    </lineage>
</organism>
<keyword evidence="3" id="KW-1185">Reference proteome</keyword>
<feature type="domain" description="Aminotransferase class V" evidence="1">
    <location>
        <begin position="30"/>
        <end position="315"/>
    </location>
</feature>
<protein>
    <recommendedName>
        <fullName evidence="1">Aminotransferase class V domain-containing protein</fullName>
    </recommendedName>
</protein>
<dbReference type="EMBL" id="JBANRG010000018">
    <property type="protein sequence ID" value="KAK7458073.1"/>
    <property type="molecule type" value="Genomic_DNA"/>
</dbReference>
<dbReference type="PANTHER" id="PTHR43586:SF21">
    <property type="entry name" value="PYRIDOXAL PHOSPHATE (PLP)-DEPENDENT ASPARTATE AMINOTRANSFERASE SUPERFAMILY"/>
    <property type="match status" value="1"/>
</dbReference>
<dbReference type="Gene3D" id="3.90.1150.10">
    <property type="entry name" value="Aspartate Aminotransferase, domain 1"/>
    <property type="match status" value="1"/>
</dbReference>
<name>A0ABR1JDJ3_9AGAR</name>
<evidence type="ECO:0000313" key="3">
    <source>
        <dbReference type="Proteomes" id="UP001498398"/>
    </source>
</evidence>
<comment type="caution">
    <text evidence="2">The sequence shown here is derived from an EMBL/GenBank/DDBJ whole genome shotgun (WGS) entry which is preliminary data.</text>
</comment>
<evidence type="ECO:0000259" key="1">
    <source>
        <dbReference type="Pfam" id="PF00266"/>
    </source>
</evidence>
<dbReference type="SUPFAM" id="SSF53383">
    <property type="entry name" value="PLP-dependent transferases"/>
    <property type="match status" value="1"/>
</dbReference>
<dbReference type="InterPro" id="IPR015421">
    <property type="entry name" value="PyrdxlP-dep_Trfase_major"/>
</dbReference>
<reference evidence="2 3" key="1">
    <citation type="submission" date="2024-01" db="EMBL/GenBank/DDBJ databases">
        <title>A draft genome for the cacao thread blight pathogen Marasmiellus scandens.</title>
        <authorList>
            <person name="Baruah I.K."/>
            <person name="Leung J."/>
            <person name="Bukari Y."/>
            <person name="Amoako-Attah I."/>
            <person name="Meinhardt L.W."/>
            <person name="Bailey B.A."/>
            <person name="Cohen S.P."/>
        </authorList>
    </citation>
    <scope>NUCLEOTIDE SEQUENCE [LARGE SCALE GENOMIC DNA]</scope>
    <source>
        <strain evidence="2 3">GH-19</strain>
    </source>
</reference>
<dbReference type="PANTHER" id="PTHR43586">
    <property type="entry name" value="CYSTEINE DESULFURASE"/>
    <property type="match status" value="1"/>
</dbReference>
<dbReference type="InterPro" id="IPR000192">
    <property type="entry name" value="Aminotrans_V_dom"/>
</dbReference>
<dbReference type="Gene3D" id="3.40.640.10">
    <property type="entry name" value="Type I PLP-dependent aspartate aminotransferase-like (Major domain)"/>
    <property type="match status" value="1"/>
</dbReference>